<dbReference type="AlphaFoldDB" id="A0A371DQ17"/>
<dbReference type="GO" id="GO:0005829">
    <property type="term" value="C:cytosol"/>
    <property type="evidence" value="ECO:0007669"/>
    <property type="project" value="TreeGrafter"/>
</dbReference>
<dbReference type="InterPro" id="IPR020843">
    <property type="entry name" value="ER"/>
</dbReference>
<organism evidence="6 7">
    <name type="scientific">Lentinus brumalis</name>
    <dbReference type="NCBI Taxonomy" id="2498619"/>
    <lineage>
        <taxon>Eukaryota</taxon>
        <taxon>Fungi</taxon>
        <taxon>Dikarya</taxon>
        <taxon>Basidiomycota</taxon>
        <taxon>Agaricomycotina</taxon>
        <taxon>Agaricomycetes</taxon>
        <taxon>Polyporales</taxon>
        <taxon>Polyporaceae</taxon>
        <taxon>Lentinus</taxon>
    </lineage>
</organism>
<dbReference type="OrthoDB" id="48317at2759"/>
<dbReference type="Proteomes" id="UP000256964">
    <property type="component" value="Unassembled WGS sequence"/>
</dbReference>
<dbReference type="GO" id="GO:0035925">
    <property type="term" value="F:mRNA 3'-UTR AU-rich region binding"/>
    <property type="evidence" value="ECO:0007669"/>
    <property type="project" value="TreeGrafter"/>
</dbReference>
<dbReference type="EMBL" id="KZ857384">
    <property type="protein sequence ID" value="RDX54637.1"/>
    <property type="molecule type" value="Genomic_DNA"/>
</dbReference>
<evidence type="ECO:0000256" key="3">
    <source>
        <dbReference type="ARBA" id="ARBA00043088"/>
    </source>
</evidence>
<dbReference type="Gene3D" id="3.90.180.10">
    <property type="entry name" value="Medium-chain alcohol dehydrogenases, catalytic domain"/>
    <property type="match status" value="1"/>
</dbReference>
<dbReference type="InterPro" id="IPR011032">
    <property type="entry name" value="GroES-like_sf"/>
</dbReference>
<sequence>MSQFCRALEHAARPSLLSANRCILGLSLVPCPRLVPRLSLHKPTSYSRGLKSTTSTAAAAKMSFPSKIQAIGINKTGDFDVIEKLELPFPQPAPGNVLVKVHYAGVNFIDTYFRKGLYPINSFPSALGSEAAGEIVALPTDEKVLNDEEFKLRKFAVGGKAAVYGQGAFAEYVSVPWAKVFPLPDGVSTKTAAAALTQGATALTFITEAYNVQKGDTILVHTVAGGLGLLFAQLIKARGATVIGTTSTPEKAEIAKAHGADHVILYKQEDTVQRVLELTNGEGVHAIFDGVGKDTFEADFKMIRRKGTIVSVGNASGAVPPFPPLKLVEKNVRLLRPTMGNYVYTPEEGRTYSTELWRLIADGTLKIRIHAEYPFTAEGVQQAQKDLVGGKTVGKLVHKLAEP</sequence>
<dbReference type="Pfam" id="PF00107">
    <property type="entry name" value="ADH_zinc_N"/>
    <property type="match status" value="1"/>
</dbReference>
<evidence type="ECO:0000256" key="4">
    <source>
        <dbReference type="ARBA" id="ARBA00070796"/>
    </source>
</evidence>
<dbReference type="FunFam" id="3.40.50.720:FF:000053">
    <property type="entry name" value="Quinone oxidoreductase 1"/>
    <property type="match status" value="1"/>
</dbReference>
<dbReference type="InterPro" id="IPR013154">
    <property type="entry name" value="ADH-like_N"/>
</dbReference>
<dbReference type="PANTHER" id="PTHR48106">
    <property type="entry name" value="QUINONE OXIDOREDUCTASE PIG3-RELATED"/>
    <property type="match status" value="1"/>
</dbReference>
<evidence type="ECO:0000259" key="5">
    <source>
        <dbReference type="SMART" id="SM00829"/>
    </source>
</evidence>
<dbReference type="Gene3D" id="3.40.50.720">
    <property type="entry name" value="NAD(P)-binding Rossmann-like Domain"/>
    <property type="match status" value="1"/>
</dbReference>
<proteinExistence type="predicted"/>
<gene>
    <name evidence="6" type="ORF">OH76DRAFT_1398013</name>
</gene>
<evidence type="ECO:0000313" key="7">
    <source>
        <dbReference type="Proteomes" id="UP000256964"/>
    </source>
</evidence>
<name>A0A371DQ17_9APHY</name>
<reference evidence="6 7" key="1">
    <citation type="journal article" date="2018" name="Biotechnol. Biofuels">
        <title>Integrative visual omics of the white-rot fungus Polyporus brumalis exposes the biotechnological potential of its oxidative enzymes for delignifying raw plant biomass.</title>
        <authorList>
            <person name="Miyauchi S."/>
            <person name="Rancon A."/>
            <person name="Drula E."/>
            <person name="Hage H."/>
            <person name="Chaduli D."/>
            <person name="Favel A."/>
            <person name="Grisel S."/>
            <person name="Henrissat B."/>
            <person name="Herpoel-Gimbert I."/>
            <person name="Ruiz-Duenas F.J."/>
            <person name="Chevret D."/>
            <person name="Hainaut M."/>
            <person name="Lin J."/>
            <person name="Wang M."/>
            <person name="Pangilinan J."/>
            <person name="Lipzen A."/>
            <person name="Lesage-Meessen L."/>
            <person name="Navarro D."/>
            <person name="Riley R."/>
            <person name="Grigoriev I.V."/>
            <person name="Zhou S."/>
            <person name="Raouche S."/>
            <person name="Rosso M.N."/>
        </authorList>
    </citation>
    <scope>NUCLEOTIDE SEQUENCE [LARGE SCALE GENOMIC DNA]</scope>
    <source>
        <strain evidence="6 7">BRFM 1820</strain>
    </source>
</reference>
<feature type="domain" description="Enoyl reductase (ER)" evidence="5">
    <location>
        <begin position="77"/>
        <end position="398"/>
    </location>
</feature>
<keyword evidence="7" id="KW-1185">Reference proteome</keyword>
<dbReference type="STRING" id="139420.A0A371DQ17"/>
<evidence type="ECO:0000313" key="6">
    <source>
        <dbReference type="EMBL" id="RDX54637.1"/>
    </source>
</evidence>
<dbReference type="CDD" id="cd05286">
    <property type="entry name" value="QOR2"/>
    <property type="match status" value="1"/>
</dbReference>
<dbReference type="GO" id="GO:0003960">
    <property type="term" value="F:quinone reductase (NADPH) activity"/>
    <property type="evidence" value="ECO:0007669"/>
    <property type="project" value="InterPro"/>
</dbReference>
<dbReference type="PANTHER" id="PTHR48106:SF13">
    <property type="entry name" value="QUINONE OXIDOREDUCTASE-RELATED"/>
    <property type="match status" value="1"/>
</dbReference>
<dbReference type="InterPro" id="IPR036291">
    <property type="entry name" value="NAD(P)-bd_dom_sf"/>
</dbReference>
<keyword evidence="2" id="KW-0560">Oxidoreductase</keyword>
<dbReference type="SUPFAM" id="SSF51735">
    <property type="entry name" value="NAD(P)-binding Rossmann-fold domains"/>
    <property type="match status" value="1"/>
</dbReference>
<evidence type="ECO:0000256" key="1">
    <source>
        <dbReference type="ARBA" id="ARBA00022857"/>
    </source>
</evidence>
<dbReference type="InterPro" id="IPR047618">
    <property type="entry name" value="QOR-like"/>
</dbReference>
<evidence type="ECO:0000256" key="2">
    <source>
        <dbReference type="ARBA" id="ARBA00023002"/>
    </source>
</evidence>
<dbReference type="GO" id="GO:0070402">
    <property type="term" value="F:NADPH binding"/>
    <property type="evidence" value="ECO:0007669"/>
    <property type="project" value="TreeGrafter"/>
</dbReference>
<dbReference type="SMART" id="SM00829">
    <property type="entry name" value="PKS_ER"/>
    <property type="match status" value="1"/>
</dbReference>
<dbReference type="InterPro" id="IPR013149">
    <property type="entry name" value="ADH-like_C"/>
</dbReference>
<keyword evidence="1" id="KW-0521">NADP</keyword>
<accession>A0A371DQ17</accession>
<protein>
    <recommendedName>
        <fullName evidence="4">Probable quinone oxidoreductase</fullName>
    </recommendedName>
    <alternativeName>
        <fullName evidence="3">NADPH:quinone reductase</fullName>
    </alternativeName>
</protein>
<dbReference type="Pfam" id="PF08240">
    <property type="entry name" value="ADH_N"/>
    <property type="match status" value="1"/>
</dbReference>
<dbReference type="SUPFAM" id="SSF50129">
    <property type="entry name" value="GroES-like"/>
    <property type="match status" value="1"/>
</dbReference>